<dbReference type="Proteomes" id="UP001060039">
    <property type="component" value="Chromosome"/>
</dbReference>
<dbReference type="InterPro" id="IPR019606">
    <property type="entry name" value="GerMN"/>
</dbReference>
<evidence type="ECO:0000259" key="1">
    <source>
        <dbReference type="SMART" id="SM00909"/>
    </source>
</evidence>
<dbReference type="EMBL" id="CP101497">
    <property type="protein sequence ID" value="UTT61671.1"/>
    <property type="molecule type" value="Genomic_DNA"/>
</dbReference>
<proteinExistence type="predicted"/>
<keyword evidence="3" id="KW-1185">Reference proteome</keyword>
<accession>A0ABY5FV64</accession>
<organism evidence="2 3">
    <name type="scientific">Microcella humidisoli</name>
    <dbReference type="NCBI Taxonomy" id="2963406"/>
    <lineage>
        <taxon>Bacteria</taxon>
        <taxon>Bacillati</taxon>
        <taxon>Actinomycetota</taxon>
        <taxon>Actinomycetes</taxon>
        <taxon>Micrococcales</taxon>
        <taxon>Microbacteriaceae</taxon>
        <taxon>Microcella</taxon>
    </lineage>
</organism>
<dbReference type="Pfam" id="PF10647">
    <property type="entry name" value="Gmad1"/>
    <property type="match status" value="1"/>
</dbReference>
<dbReference type="RefSeq" id="WP_255158757.1">
    <property type="nucleotide sequence ID" value="NZ_CP101497.1"/>
</dbReference>
<reference evidence="2" key="1">
    <citation type="submission" date="2022-07" db="EMBL/GenBank/DDBJ databases">
        <title>Taxonomic analysis of Microcella humidisoli nov. sp., isolated from riverside soil.</title>
        <authorList>
            <person name="Molina K.M."/>
            <person name="Kim S.B."/>
        </authorList>
    </citation>
    <scope>NUCLEOTIDE SEQUENCE</scope>
    <source>
        <strain evidence="2">MMS21-STM10</strain>
    </source>
</reference>
<dbReference type="SMART" id="SM00909">
    <property type="entry name" value="Germane"/>
    <property type="match status" value="1"/>
</dbReference>
<gene>
    <name evidence="2" type="ORF">NNL39_08225</name>
</gene>
<dbReference type="Pfam" id="PF25976">
    <property type="entry name" value="LpqB_N"/>
    <property type="match status" value="1"/>
</dbReference>
<dbReference type="InterPro" id="IPR018910">
    <property type="entry name" value="LpqB_C"/>
</dbReference>
<sequence length="568" mass="60090">MTMRERSRHLRRLLLALAVVPALLLTGCVSVPFSGGVELGGEIDSGVDVDVDFLPSGPSAGATQEEILRDFLAATTAAQNNYRIARSYLADDVADAWNPYASTLVRSREGSVERTNDTTLTYSVPIVAAVDEVGRYSVADDAATQTLPPFRFVEQDGEWRIAELGDGILISQQAFPSAFSQHALFYWDAAFRNLVPDLRWFPSRSEVATRIVRAVLEPPTSWLGQGATVSAIPEGTALALAPVSVAGGIAQIDLTSEVLSLSDRERQRLRLQLAASLRAVSGVVGVQITVDQNAVAIPEWTSGSPDIVPQVDPRLLLGTEDQFGFATGGEIEPVGTLSARVLELGATAVSLAPSQTLAAVLTPDGVFAVRSGDSPPVLLDARERLVAPSIDGYQFVWSAPSSSSAEIRATELDGTVHVVEAALPADARIVSLEISRDDARVLLMLDGAGGPRLVHAAVIRDEASGVPVRLGELRDLPLNGDTAVDATWVDEVRVASVTRSDDQSLVELHELGGRSRPLGLPPGPVQIVGGNSGVDGIRVLGADGIVFEPRGSGWQNAGLRASFLGTQQ</sequence>
<dbReference type="InterPro" id="IPR059026">
    <property type="entry name" value="LpqB_N"/>
</dbReference>
<dbReference type="Pfam" id="PF10646">
    <property type="entry name" value="Germane"/>
    <property type="match status" value="1"/>
</dbReference>
<dbReference type="PROSITE" id="PS51257">
    <property type="entry name" value="PROKAR_LIPOPROTEIN"/>
    <property type="match status" value="1"/>
</dbReference>
<name>A0ABY5FV64_9MICO</name>
<evidence type="ECO:0000313" key="2">
    <source>
        <dbReference type="EMBL" id="UTT61671.1"/>
    </source>
</evidence>
<protein>
    <submittedName>
        <fullName evidence="2">LpqB family beta-propeller domain-containing protein</fullName>
    </submittedName>
</protein>
<feature type="domain" description="GerMN" evidence="1">
    <location>
        <begin position="208"/>
        <end position="299"/>
    </location>
</feature>
<evidence type="ECO:0000313" key="3">
    <source>
        <dbReference type="Proteomes" id="UP001060039"/>
    </source>
</evidence>